<feature type="domain" description="Helicase C-terminal" evidence="1">
    <location>
        <begin position="14"/>
        <end position="159"/>
    </location>
</feature>
<dbReference type="PANTHER" id="PTHR47962">
    <property type="entry name" value="ATP-DEPENDENT HELICASE LHR-RELATED-RELATED"/>
    <property type="match status" value="1"/>
</dbReference>
<keyword evidence="2" id="KW-0347">Helicase</keyword>
<evidence type="ECO:0000313" key="3">
    <source>
        <dbReference type="Proteomes" id="UP001209854"/>
    </source>
</evidence>
<gene>
    <name evidence="2" type="ORF">NX722_11885</name>
</gene>
<keyword evidence="2" id="KW-0547">Nucleotide-binding</keyword>
<dbReference type="Pfam" id="PF00271">
    <property type="entry name" value="Helicase_C"/>
    <property type="match status" value="1"/>
</dbReference>
<dbReference type="SUPFAM" id="SSF52540">
    <property type="entry name" value="P-loop containing nucleoside triphosphate hydrolases"/>
    <property type="match status" value="1"/>
</dbReference>
<reference evidence="2 3" key="1">
    <citation type="submission" date="2022-10" db="EMBL/GenBank/DDBJ databases">
        <title>High-quality genome sequences of two octocoral-associated bacteria, Endozoicomonas euniceicola EF212 and Endozoicomonas gorgoniicola PS125.</title>
        <authorList>
            <person name="Chiou Y.-J."/>
            <person name="Chen Y.-H."/>
        </authorList>
    </citation>
    <scope>NUCLEOTIDE SEQUENCE [LARGE SCALE GENOMIC DNA]</scope>
    <source>
        <strain evidence="2 3">PS125</strain>
    </source>
</reference>
<proteinExistence type="predicted"/>
<sequence length="259" mass="28639">MEQAVQKNDVTEKAVAEIIDYGRDRRAWLIFCVSVAHAEQTRSLLVEAGITAESITGRTPKPQRENILADYKAGKITALTSQSVLTTGFDAPHTDLIALLRATKSPGLYVQILGRGLRISPDTEKADPLVLDYGGNVERHGPIDRISTDSIKSGKSSGDAPVKECPECFELMLAGLRTCPACQYEFPAKDKHDSHASNGALLNSQVEPEWLDVDELFYDIHEKFGKPPSLQVTYRCGFETVREWVCFEHGGYARQKAVM</sequence>
<dbReference type="InterPro" id="IPR027417">
    <property type="entry name" value="P-loop_NTPase"/>
</dbReference>
<comment type="caution">
    <text evidence="2">The sequence shown here is derived from an EMBL/GenBank/DDBJ whole genome shotgun (WGS) entry which is preliminary data.</text>
</comment>
<keyword evidence="2" id="KW-0378">Hydrolase</keyword>
<accession>A0ABT3MVC9</accession>
<dbReference type="SMART" id="SM00490">
    <property type="entry name" value="HELICc"/>
    <property type="match status" value="1"/>
</dbReference>
<name>A0ABT3MVC9_9GAMM</name>
<dbReference type="Proteomes" id="UP001209854">
    <property type="component" value="Unassembled WGS sequence"/>
</dbReference>
<keyword evidence="3" id="KW-1185">Reference proteome</keyword>
<dbReference type="InterPro" id="IPR001650">
    <property type="entry name" value="Helicase_C-like"/>
</dbReference>
<dbReference type="Gene3D" id="3.40.50.300">
    <property type="entry name" value="P-loop containing nucleotide triphosphate hydrolases"/>
    <property type="match status" value="1"/>
</dbReference>
<evidence type="ECO:0000313" key="2">
    <source>
        <dbReference type="EMBL" id="MCW7553325.1"/>
    </source>
</evidence>
<protein>
    <submittedName>
        <fullName evidence="2">Helicase-related protein</fullName>
    </submittedName>
</protein>
<dbReference type="PROSITE" id="PS51194">
    <property type="entry name" value="HELICASE_CTER"/>
    <property type="match status" value="1"/>
</dbReference>
<dbReference type="PANTHER" id="PTHR47962:SF7">
    <property type="entry name" value="MITOCHONDRIAL ATP-DEPENDENT HELICASE IRC3-RELATED"/>
    <property type="match status" value="1"/>
</dbReference>
<evidence type="ECO:0000259" key="1">
    <source>
        <dbReference type="PROSITE" id="PS51194"/>
    </source>
</evidence>
<dbReference type="EMBL" id="JAPFCC010000001">
    <property type="protein sequence ID" value="MCW7553325.1"/>
    <property type="molecule type" value="Genomic_DNA"/>
</dbReference>
<organism evidence="2 3">
    <name type="scientific">Endozoicomonas gorgoniicola</name>
    <dbReference type="NCBI Taxonomy" id="1234144"/>
    <lineage>
        <taxon>Bacteria</taxon>
        <taxon>Pseudomonadati</taxon>
        <taxon>Pseudomonadota</taxon>
        <taxon>Gammaproteobacteria</taxon>
        <taxon>Oceanospirillales</taxon>
        <taxon>Endozoicomonadaceae</taxon>
        <taxon>Endozoicomonas</taxon>
    </lineage>
</organism>
<dbReference type="InterPro" id="IPR052511">
    <property type="entry name" value="ATP-dep_Helicase"/>
</dbReference>
<dbReference type="GO" id="GO:0004386">
    <property type="term" value="F:helicase activity"/>
    <property type="evidence" value="ECO:0007669"/>
    <property type="project" value="UniProtKB-KW"/>
</dbReference>
<keyword evidence="2" id="KW-0067">ATP-binding</keyword>